<dbReference type="Proteomes" id="UP000238327">
    <property type="component" value="Chromosome"/>
</dbReference>
<evidence type="ECO:0000259" key="1">
    <source>
        <dbReference type="Pfam" id="PF14341"/>
    </source>
</evidence>
<dbReference type="InterPro" id="IPR025746">
    <property type="entry name" value="PilX_N_dom"/>
</dbReference>
<dbReference type="OrthoDB" id="7023331at2"/>
<dbReference type="EMBL" id="CP027657">
    <property type="protein sequence ID" value="AVO54328.1"/>
    <property type="molecule type" value="Genomic_DNA"/>
</dbReference>
<evidence type="ECO:0000313" key="3">
    <source>
        <dbReference type="Proteomes" id="UP000238327"/>
    </source>
</evidence>
<sequence>MKPKQEGMVLLVSLVLLLMLTIIAITAASQSNLQLRISSNSQQQNIAFQAAESGLQRWANDYFSRTDADPSLVGAIDGDSPHWQFQASPSLATNLPLSEGMGITEPGLRVYRFEVRSVGEACGSNGGDCNVSAAHRQGFQNRSFSTNN</sequence>
<dbReference type="RefSeq" id="WP_106739064.1">
    <property type="nucleotide sequence ID" value="NZ_CP027657.1"/>
</dbReference>
<organism evidence="2 3">
    <name type="scientific">Ectopseudomonas mendocina</name>
    <name type="common">Pseudomonas mendocina</name>
    <dbReference type="NCBI Taxonomy" id="300"/>
    <lineage>
        <taxon>Bacteria</taxon>
        <taxon>Pseudomonadati</taxon>
        <taxon>Pseudomonadota</taxon>
        <taxon>Gammaproteobacteria</taxon>
        <taxon>Pseudomonadales</taxon>
        <taxon>Pseudomonadaceae</taxon>
        <taxon>Ectopseudomonas</taxon>
    </lineage>
</organism>
<feature type="domain" description="Type 4 fimbrial biogenesis protein PilX N-terminal" evidence="1">
    <location>
        <begin position="7"/>
        <end position="55"/>
    </location>
</feature>
<accession>A0A2R3QRH0</accession>
<reference evidence="2 3" key="1">
    <citation type="submission" date="2018-03" db="EMBL/GenBank/DDBJ databases">
        <title>Complete genome sequence and methylome analysis of Pseudomonas mendocina NEB 698.</title>
        <authorList>
            <person name="Morgan R.D."/>
        </authorList>
    </citation>
    <scope>NUCLEOTIDE SEQUENCE [LARGE SCALE GENOMIC DNA]</scope>
    <source>
        <strain evidence="2 3">NEB698</strain>
    </source>
</reference>
<evidence type="ECO:0000313" key="2">
    <source>
        <dbReference type="EMBL" id="AVO54328.1"/>
    </source>
</evidence>
<protein>
    <recommendedName>
        <fullName evidence="1">Type 4 fimbrial biogenesis protein PilX N-terminal domain-containing protein</fullName>
    </recommendedName>
</protein>
<dbReference type="AlphaFoldDB" id="A0A2R3QRH0"/>
<proteinExistence type="predicted"/>
<dbReference type="Pfam" id="PF14341">
    <property type="entry name" value="PilX_N"/>
    <property type="match status" value="1"/>
</dbReference>
<name>A0A2R3QRH0_ECTME</name>
<gene>
    <name evidence="2" type="ORF">C7A17_16645</name>
</gene>